<comment type="function">
    <text evidence="10">Acts as component of the peripheral membrane COG complex that is involved in intra-Golgi protein trafficking. COG is located at the cis-Golgi, and regulates tethering of retrograde intra-Golgi vesicles and possibly a number of other membrane trafficking events.</text>
</comment>
<evidence type="ECO:0000256" key="10">
    <source>
        <dbReference type="RuleBase" id="RU365075"/>
    </source>
</evidence>
<feature type="compositionally biased region" description="Polar residues" evidence="11">
    <location>
        <begin position="1"/>
        <end position="14"/>
    </location>
</feature>
<name>A0A137P2K3_CONC2</name>
<evidence type="ECO:0000313" key="15">
    <source>
        <dbReference type="Proteomes" id="UP000070444"/>
    </source>
</evidence>
<evidence type="ECO:0000256" key="6">
    <source>
        <dbReference type="ARBA" id="ARBA00023034"/>
    </source>
</evidence>
<protein>
    <recommendedName>
        <fullName evidence="3 10">Conserved oligomeric Golgi complex subunit 6</fullName>
        <shortName evidence="10">COG complex subunit 6</shortName>
    </recommendedName>
    <alternativeName>
        <fullName evidence="8 10">Component of oligomeric Golgi complex 6</fullName>
    </alternativeName>
</protein>
<comment type="similarity">
    <text evidence="2 10">Belongs to the COG6 family.</text>
</comment>
<feature type="region of interest" description="Disordered" evidence="11">
    <location>
        <begin position="1"/>
        <end position="20"/>
    </location>
</feature>
<evidence type="ECO:0000256" key="7">
    <source>
        <dbReference type="ARBA" id="ARBA00023136"/>
    </source>
</evidence>
<evidence type="ECO:0000259" key="13">
    <source>
        <dbReference type="Pfam" id="PF20653"/>
    </source>
</evidence>
<evidence type="ECO:0000256" key="5">
    <source>
        <dbReference type="ARBA" id="ARBA00022927"/>
    </source>
</evidence>
<dbReference type="GO" id="GO:0017119">
    <property type="term" value="C:Golgi transport complex"/>
    <property type="evidence" value="ECO:0007669"/>
    <property type="project" value="UniProtKB-UniRule"/>
</dbReference>
<comment type="function">
    <text evidence="9">Acts as a component of the peripheral membrane COG complex that is involved in intra-Golgi protein trafficking. COG is located at the cis-Golgi, and regulates tethering of retrograde intra-Golgi vesicles and possibly a number of other membrane trafficking events.</text>
</comment>
<dbReference type="GO" id="GO:0000139">
    <property type="term" value="C:Golgi membrane"/>
    <property type="evidence" value="ECO:0007669"/>
    <property type="project" value="UniProtKB-SubCell"/>
</dbReference>
<evidence type="ECO:0000256" key="8">
    <source>
        <dbReference type="ARBA" id="ARBA00031348"/>
    </source>
</evidence>
<keyword evidence="15" id="KW-1185">Reference proteome</keyword>
<dbReference type="PANTHER" id="PTHR21506">
    <property type="entry name" value="COMPONENT OF OLIGOMERIC GOLGI COMPLEX 6"/>
    <property type="match status" value="1"/>
</dbReference>
<dbReference type="PANTHER" id="PTHR21506:SF0">
    <property type="entry name" value="CONSERVED OLIGOMERIC GOLGI COMPLEX SUBUNIT 6"/>
    <property type="match status" value="1"/>
</dbReference>
<dbReference type="EMBL" id="KQ964546">
    <property type="protein sequence ID" value="KXN69151.1"/>
    <property type="molecule type" value="Genomic_DNA"/>
</dbReference>
<accession>A0A137P2K3</accession>
<evidence type="ECO:0000256" key="11">
    <source>
        <dbReference type="SAM" id="MobiDB-lite"/>
    </source>
</evidence>
<keyword evidence="4 10" id="KW-0813">Transport</keyword>
<evidence type="ECO:0000256" key="1">
    <source>
        <dbReference type="ARBA" id="ARBA00004395"/>
    </source>
</evidence>
<dbReference type="GO" id="GO:0015031">
    <property type="term" value="P:protein transport"/>
    <property type="evidence" value="ECO:0007669"/>
    <property type="project" value="UniProtKB-KW"/>
</dbReference>
<proteinExistence type="inferred from homology"/>
<keyword evidence="5 10" id="KW-0653">Protein transport</keyword>
<organism evidence="14 15">
    <name type="scientific">Conidiobolus coronatus (strain ATCC 28846 / CBS 209.66 / NRRL 28638)</name>
    <name type="common">Delacroixia coronata</name>
    <dbReference type="NCBI Taxonomy" id="796925"/>
    <lineage>
        <taxon>Eukaryota</taxon>
        <taxon>Fungi</taxon>
        <taxon>Fungi incertae sedis</taxon>
        <taxon>Zoopagomycota</taxon>
        <taxon>Entomophthoromycotina</taxon>
        <taxon>Entomophthoromycetes</taxon>
        <taxon>Entomophthorales</taxon>
        <taxon>Ancylistaceae</taxon>
        <taxon>Conidiobolus</taxon>
    </lineage>
</organism>
<evidence type="ECO:0000256" key="3">
    <source>
        <dbReference type="ARBA" id="ARBA00020973"/>
    </source>
</evidence>
<comment type="subcellular location">
    <subcellularLocation>
        <location evidence="1 10">Golgi apparatus membrane</location>
        <topology evidence="1 10">Peripheral membrane protein</topology>
    </subcellularLocation>
</comment>
<keyword evidence="7 10" id="KW-0472">Membrane</keyword>
<dbReference type="GO" id="GO:0006891">
    <property type="term" value="P:intra-Golgi vesicle-mediated transport"/>
    <property type="evidence" value="ECO:0007669"/>
    <property type="project" value="UniProtKB-UniRule"/>
</dbReference>
<sequence>MSISELSPPTSPTLNAPEEDPIQYKLDQIINSGLGTDQELTDSWYAIEELLTEDGDIVELPTKPLKTLLEAKTLAFFEDYIDRMSVLDQCLEEIEDVVKQARTKIDQIESGLEPIRDPIYQLLDTLQNYEMQEQTILNQIEISNNFIEKFTLKEEEIAILGEFDDNEEETAGRQTDELNWKFFKAFNKMEQIRRDALELLVKEGHPIGQDIVNSLVEVSEISYKRLSNWLKDKLNILQSGYPEVSLLFKWGVQVAKSDSTLFESIISTIIDIRSKFILANFYQNLTKGGRAIDYNASDSNRYIGDILAWLHSTVVEEKDLLFNLLCISPPETNTGDNDEENTFISLPEGLKFSEYPEGDGLTLIDQTLQAVLTPISTKIRDTLQNLDHPMNSFQITNLIQFYTNLLLKLLGPASVTAEVFEGLVKDSTDIFFKISEDEMTQMIAEAQVI</sequence>
<comment type="subunit">
    <text evidence="10">Component of the conserved oligomeric Golgi complex.</text>
</comment>
<dbReference type="OrthoDB" id="272987at2759"/>
<evidence type="ECO:0000313" key="14">
    <source>
        <dbReference type="EMBL" id="KXN69151.1"/>
    </source>
</evidence>
<keyword evidence="6 10" id="KW-0333">Golgi apparatus</keyword>
<dbReference type="InterPro" id="IPR048369">
    <property type="entry name" value="COG6_C"/>
</dbReference>
<evidence type="ECO:0000256" key="2">
    <source>
        <dbReference type="ARBA" id="ARBA00011023"/>
    </source>
</evidence>
<feature type="domain" description="Conserved Oligomeric Golgi complex subunit 6 C-terminal" evidence="13">
    <location>
        <begin position="207"/>
        <end position="446"/>
    </location>
</feature>
<evidence type="ECO:0000256" key="4">
    <source>
        <dbReference type="ARBA" id="ARBA00022448"/>
    </source>
</evidence>
<evidence type="ECO:0000259" key="12">
    <source>
        <dbReference type="Pfam" id="PF06419"/>
    </source>
</evidence>
<feature type="domain" description="Conserved oligomeric complex COG6 N-terminal" evidence="12">
    <location>
        <begin position="64"/>
        <end position="160"/>
    </location>
</feature>
<reference evidence="14 15" key="1">
    <citation type="journal article" date="2015" name="Genome Biol. Evol.">
        <title>Phylogenomic analyses indicate that early fungi evolved digesting cell walls of algal ancestors of land plants.</title>
        <authorList>
            <person name="Chang Y."/>
            <person name="Wang S."/>
            <person name="Sekimoto S."/>
            <person name="Aerts A.L."/>
            <person name="Choi C."/>
            <person name="Clum A."/>
            <person name="LaButti K.M."/>
            <person name="Lindquist E.A."/>
            <person name="Yee Ngan C."/>
            <person name="Ohm R.A."/>
            <person name="Salamov A.A."/>
            <person name="Grigoriev I.V."/>
            <person name="Spatafora J.W."/>
            <person name="Berbee M.L."/>
        </authorList>
    </citation>
    <scope>NUCLEOTIDE SEQUENCE [LARGE SCALE GENOMIC DNA]</scope>
    <source>
        <strain evidence="14 15">NRRL 28638</strain>
    </source>
</reference>
<dbReference type="STRING" id="796925.A0A137P2K3"/>
<dbReference type="Pfam" id="PF20653">
    <property type="entry name" value="COG6_C"/>
    <property type="match status" value="1"/>
</dbReference>
<dbReference type="Proteomes" id="UP000070444">
    <property type="component" value="Unassembled WGS sequence"/>
</dbReference>
<dbReference type="Pfam" id="PF06419">
    <property type="entry name" value="COG6_N"/>
    <property type="match status" value="1"/>
</dbReference>
<dbReference type="SMART" id="SM01087">
    <property type="entry name" value="COG6"/>
    <property type="match status" value="1"/>
</dbReference>
<dbReference type="AlphaFoldDB" id="A0A137P2K3"/>
<dbReference type="InterPro" id="IPR048368">
    <property type="entry name" value="COG6_N"/>
</dbReference>
<evidence type="ECO:0000256" key="9">
    <source>
        <dbReference type="ARBA" id="ARBA00043873"/>
    </source>
</evidence>
<dbReference type="InterPro" id="IPR010490">
    <property type="entry name" value="COG6"/>
</dbReference>
<gene>
    <name evidence="14" type="ORF">CONCODRAFT_71718</name>
</gene>